<feature type="compositionally biased region" description="Low complexity" evidence="9">
    <location>
        <begin position="795"/>
        <end position="816"/>
    </location>
</feature>
<feature type="region of interest" description="Disordered" evidence="9">
    <location>
        <begin position="780"/>
        <end position="816"/>
    </location>
</feature>
<dbReference type="EMBL" id="JBHSKF010000011">
    <property type="protein sequence ID" value="MFC5289508.1"/>
    <property type="molecule type" value="Genomic_DNA"/>
</dbReference>
<evidence type="ECO:0000256" key="3">
    <source>
        <dbReference type="ARBA" id="ARBA00012780"/>
    </source>
</evidence>
<dbReference type="Pfam" id="PF17652">
    <property type="entry name" value="Glyco_hydro81C"/>
    <property type="match status" value="1"/>
</dbReference>
<evidence type="ECO:0000256" key="2">
    <source>
        <dbReference type="ARBA" id="ARBA00010730"/>
    </source>
</evidence>
<proteinExistence type="inferred from homology"/>
<dbReference type="PANTHER" id="PTHR31983">
    <property type="entry name" value="ENDO-1,3(4)-BETA-GLUCANASE 1"/>
    <property type="match status" value="1"/>
</dbReference>
<gene>
    <name evidence="11" type="ORF">ACFPM7_20845</name>
</gene>
<comment type="caution">
    <text evidence="11">The sequence shown here is derived from an EMBL/GenBank/DDBJ whole genome shotgun (WGS) entry which is preliminary data.</text>
</comment>
<evidence type="ECO:0000313" key="11">
    <source>
        <dbReference type="EMBL" id="MFC5289508.1"/>
    </source>
</evidence>
<keyword evidence="12" id="KW-1185">Reference proteome</keyword>
<reference evidence="12" key="1">
    <citation type="journal article" date="2019" name="Int. J. Syst. Evol. Microbiol.">
        <title>The Global Catalogue of Microorganisms (GCM) 10K type strain sequencing project: providing services to taxonomists for standard genome sequencing and annotation.</title>
        <authorList>
            <consortium name="The Broad Institute Genomics Platform"/>
            <consortium name="The Broad Institute Genome Sequencing Center for Infectious Disease"/>
            <person name="Wu L."/>
            <person name="Ma J."/>
        </authorList>
    </citation>
    <scope>NUCLEOTIDE SEQUENCE [LARGE SCALE GENOMIC DNA]</scope>
    <source>
        <strain evidence="12">CCUG 59778</strain>
    </source>
</reference>
<keyword evidence="6" id="KW-0326">Glycosidase</keyword>
<evidence type="ECO:0000256" key="1">
    <source>
        <dbReference type="ARBA" id="ARBA00000382"/>
    </source>
</evidence>
<keyword evidence="7" id="KW-0961">Cell wall biogenesis/degradation</keyword>
<dbReference type="InterPro" id="IPR040720">
    <property type="entry name" value="GH81_C"/>
</dbReference>
<dbReference type="PANTHER" id="PTHR31983:SF0">
    <property type="entry name" value="GLUCAN ENDO-1,3-BETA-D-GLUCOSIDASE 2"/>
    <property type="match status" value="1"/>
</dbReference>
<dbReference type="Proteomes" id="UP001596157">
    <property type="component" value="Unassembled WGS sequence"/>
</dbReference>
<dbReference type="PROSITE" id="PS52008">
    <property type="entry name" value="GH81"/>
    <property type="match status" value="1"/>
</dbReference>
<dbReference type="InterPro" id="IPR005200">
    <property type="entry name" value="Endo-beta-glucanase"/>
</dbReference>
<dbReference type="EC" id="3.2.1.39" evidence="3"/>
<sequence>MRHRSGTHPPSRLRRSRTIAAFSAAAVVGTLVPLLVMAAPAGAANVGAGSYTETLPAGAALPSACGDLATNPRRHMTANAPAGPVPTNDWWSSLVYKRLDCSFSDNLMAHPFSFDTVAGGLGVDYSTTPTITGTPTTVGEYHFQYGADFTLGVTGLNAATSQVDGWTDWTVSPYWNDGSRTLRTTIGHGSPFVYARVTGGDARLSFGSAPSVWLNSGSRVGFRVDGHDYVAYAPSGASWSVSGSAITSTLAGRGYFTVAVLPGTSSDSARASLADSYGQVAHNHITGTKVTWNYDESASMVRSTYAFTTQAMEGSGSGTVVALYPHQWQALGGGSPIAQTYISPRGPMKILVGTSSFTTNMRYNGVLPEVPAVGITGGDLTTLNGFLDQAAQGDPLAGFNNDTYWTGKGLGRAARIAEIADQINRTDVRDKMLAAIKSRLTDWFTASQGKSQKLFYYDRNWGTLIGYPASYGSDTDLNDHHFHYGYYIAAAATLAKFDPTWASNAQYGGMVDLLIRDANNYDRGDNRFPFLRDFDIFAGHDWASGHGAFFAGNNQESSSEGQNFANALIQWGQATGNTTIRDAGLYLYTTQASAIQNYWFDPNDQVFPAGFEHSTVGMVWGDGGAYATWFTADPEKIHGINMLPITGGSLYMGHNPAYIDRNVQEIQRNSGSTTPRSWADIIWSFQALSNADAALAAFRSTNYVPEEGESKAHTFHWLRNLASLGRVDTSVTANTPLHAVFTKNGAKTYVATNLGRTDLTVRFSDGRTLVVAPGKTATTGAHTWSGGNAVPGNPPTTTTTTTTTRPPTTTTTTTQPPVTTSVLKLISPGTLSATNGTGARQDTIASAGGVNRDGTPTNARVYTACGITGTYDASKSTRFALHVDSGTSVANGVQVRVSYDTTGSGSYSRTETYRYFATDPVSGWENYTQAAGLRSQTGGFANLNRGCVKVEVWSAIGNGTTNLRTSATAAEGSQSTVEIPFTVRG</sequence>
<accession>A0ABW0EQ09</accession>
<dbReference type="Gene3D" id="2.70.98.30">
    <property type="entry name" value="Golgi alpha-mannosidase II, domain 4"/>
    <property type="match status" value="1"/>
</dbReference>
<organism evidence="11 12">
    <name type="scientific">Actinokineospora guangxiensis</name>
    <dbReference type="NCBI Taxonomy" id="1490288"/>
    <lineage>
        <taxon>Bacteria</taxon>
        <taxon>Bacillati</taxon>
        <taxon>Actinomycetota</taxon>
        <taxon>Actinomycetes</taxon>
        <taxon>Pseudonocardiales</taxon>
        <taxon>Pseudonocardiaceae</taxon>
        <taxon>Actinokineospora</taxon>
    </lineage>
</organism>
<feature type="domain" description="Glycosyl hydrolase family 81 C-terminal" evidence="10">
    <location>
        <begin position="401"/>
        <end position="708"/>
    </location>
</feature>
<comment type="similarity">
    <text evidence="2">Belongs to the glycosyl hydrolase 81 family.</text>
</comment>
<keyword evidence="5" id="KW-0119">Carbohydrate metabolism</keyword>
<evidence type="ECO:0000256" key="4">
    <source>
        <dbReference type="ARBA" id="ARBA00022801"/>
    </source>
</evidence>
<evidence type="ECO:0000256" key="9">
    <source>
        <dbReference type="SAM" id="MobiDB-lite"/>
    </source>
</evidence>
<evidence type="ECO:0000259" key="10">
    <source>
        <dbReference type="Pfam" id="PF17652"/>
    </source>
</evidence>
<name>A0ABW0EQ09_9PSEU</name>
<evidence type="ECO:0000256" key="8">
    <source>
        <dbReference type="ARBA" id="ARBA00023326"/>
    </source>
</evidence>
<dbReference type="RefSeq" id="WP_378249354.1">
    <property type="nucleotide sequence ID" value="NZ_JBHSKF010000011.1"/>
</dbReference>
<comment type="catalytic activity">
    <reaction evidence="1">
        <text>Hydrolysis of (1-&gt;3)-beta-D-glucosidic linkages in (1-&gt;3)-beta-D-glucans.</text>
        <dbReference type="EC" id="3.2.1.39"/>
    </reaction>
</comment>
<protein>
    <recommendedName>
        <fullName evidence="3">glucan endo-1,3-beta-D-glucosidase</fullName>
        <ecNumber evidence="3">3.2.1.39</ecNumber>
    </recommendedName>
</protein>
<dbReference type="GO" id="GO:0016787">
    <property type="term" value="F:hydrolase activity"/>
    <property type="evidence" value="ECO:0007669"/>
    <property type="project" value="UniProtKB-KW"/>
</dbReference>
<evidence type="ECO:0000313" key="12">
    <source>
        <dbReference type="Proteomes" id="UP001596157"/>
    </source>
</evidence>
<keyword evidence="8" id="KW-0624">Polysaccharide degradation</keyword>
<evidence type="ECO:0000256" key="7">
    <source>
        <dbReference type="ARBA" id="ARBA00023316"/>
    </source>
</evidence>
<keyword evidence="4 11" id="KW-0378">Hydrolase</keyword>
<evidence type="ECO:0000256" key="6">
    <source>
        <dbReference type="ARBA" id="ARBA00023295"/>
    </source>
</evidence>
<evidence type="ECO:0000256" key="5">
    <source>
        <dbReference type="ARBA" id="ARBA00023277"/>
    </source>
</evidence>